<dbReference type="GO" id="GO:0008234">
    <property type="term" value="F:cysteine-type peptidase activity"/>
    <property type="evidence" value="ECO:0007669"/>
    <property type="project" value="UniProtKB-KW"/>
</dbReference>
<dbReference type="Pfam" id="PF00877">
    <property type="entry name" value="NLPC_P60"/>
    <property type="match status" value="1"/>
</dbReference>
<dbReference type="PANTHER" id="PTHR47053">
    <property type="entry name" value="MUREIN DD-ENDOPEPTIDASE MEPH-RELATED"/>
    <property type="match status" value="1"/>
</dbReference>
<dbReference type="InterPro" id="IPR057812">
    <property type="entry name" value="SH3_YKFC_2nd"/>
</dbReference>
<evidence type="ECO:0000256" key="1">
    <source>
        <dbReference type="ARBA" id="ARBA00007074"/>
    </source>
</evidence>
<keyword evidence="4" id="KW-0788">Thiol protease</keyword>
<sequence length="348" mass="37792">MRSQSLVAALTAAAAAPGFQGATVLARVVHERASNQVAFVNVSVSTLWTNPSKPRPVDQPALESPVDIQKWLDSMTVDEFRDLTSSSRTQTQALYGTKVYITGRNDTWCEVAVTGQPTPSSDLGYPGWIPCSQVTTDAGQYGHLQATRPFAQVKKGPTVGLYRDASLKHKVMDVSFDTRLPETGRTSKAIRVAVPGGGSAYLARDDAEVYKKASDIPYPTGEDLVETGKIFLGRPYLWGGTSGYAFDCSGFTHTIYDSHGITIGRDAGPQAYFAGHGTPVEREDLRAGDLIFYASNLTDAESIYHVAMFAGDGNMLEAYAAGTPTRLTPVRFNDDYWGAERFLHHHRG</sequence>
<evidence type="ECO:0000256" key="4">
    <source>
        <dbReference type="ARBA" id="ARBA00022807"/>
    </source>
</evidence>
<dbReference type="AlphaFoldDB" id="A0A9Q8Q9E8"/>
<dbReference type="Proteomes" id="UP000829364">
    <property type="component" value="Chromosome 2"/>
</dbReference>
<evidence type="ECO:0000256" key="3">
    <source>
        <dbReference type="ARBA" id="ARBA00022801"/>
    </source>
</evidence>
<dbReference type="InterPro" id="IPR038765">
    <property type="entry name" value="Papain-like_cys_pep_sf"/>
</dbReference>
<feature type="domain" description="NlpC/P60" evidence="5">
    <location>
        <begin position="218"/>
        <end position="348"/>
    </location>
</feature>
<proteinExistence type="inferred from homology"/>
<dbReference type="Gene3D" id="3.90.1720.10">
    <property type="entry name" value="endopeptidase domain like (from Nostoc punctiforme)"/>
    <property type="match status" value="1"/>
</dbReference>
<keyword evidence="3 6" id="KW-0378">Hydrolase</keyword>
<keyword evidence="7" id="KW-1185">Reference proteome</keyword>
<name>A0A9Q8Q9E8_9HYPO</name>
<dbReference type="Pfam" id="PF23795">
    <property type="entry name" value="SH3_YKFC_2nd"/>
    <property type="match status" value="1"/>
</dbReference>
<dbReference type="EC" id="3.4.14.13" evidence="6"/>
<keyword evidence="2" id="KW-0645">Protease</keyword>
<dbReference type="GO" id="GO:0006508">
    <property type="term" value="P:proteolysis"/>
    <property type="evidence" value="ECO:0007669"/>
    <property type="project" value="UniProtKB-KW"/>
</dbReference>
<evidence type="ECO:0000313" key="7">
    <source>
        <dbReference type="Proteomes" id="UP000829364"/>
    </source>
</evidence>
<evidence type="ECO:0000259" key="5">
    <source>
        <dbReference type="PROSITE" id="PS51935"/>
    </source>
</evidence>
<dbReference type="InterPro" id="IPR051202">
    <property type="entry name" value="Peptidase_C40"/>
</dbReference>
<dbReference type="PANTHER" id="PTHR47053:SF3">
    <property type="entry name" value="GAMMA-D-GLUTAMYL-L-LYSINE DIPEPTIDYL-PEPTIDASE"/>
    <property type="match status" value="1"/>
</dbReference>
<dbReference type="GeneID" id="72063971"/>
<reference evidence="6" key="1">
    <citation type="submission" date="2021-11" db="EMBL/GenBank/DDBJ databases">
        <title>Purpureocillium_takamizusanense_genome.</title>
        <authorList>
            <person name="Nguyen N.-H."/>
        </authorList>
    </citation>
    <scope>NUCLEOTIDE SEQUENCE</scope>
    <source>
        <strain evidence="6">PT3</strain>
    </source>
</reference>
<dbReference type="InterPro" id="IPR000064">
    <property type="entry name" value="NLP_P60_dom"/>
</dbReference>
<accession>A0A9Q8Q9E8</accession>
<organism evidence="6 7">
    <name type="scientific">Purpureocillium takamizusanense</name>
    <dbReference type="NCBI Taxonomy" id="2060973"/>
    <lineage>
        <taxon>Eukaryota</taxon>
        <taxon>Fungi</taxon>
        <taxon>Dikarya</taxon>
        <taxon>Ascomycota</taxon>
        <taxon>Pezizomycotina</taxon>
        <taxon>Sordariomycetes</taxon>
        <taxon>Hypocreomycetidae</taxon>
        <taxon>Hypocreales</taxon>
        <taxon>Ophiocordycipitaceae</taxon>
        <taxon>Purpureocillium</taxon>
    </lineage>
</organism>
<dbReference type="RefSeq" id="XP_047838961.1">
    <property type="nucleotide sequence ID" value="XM_047982991.1"/>
</dbReference>
<gene>
    <name evidence="6" type="ORF">JDV02_002010</name>
</gene>
<dbReference type="OrthoDB" id="2251794at2759"/>
<evidence type="ECO:0000256" key="2">
    <source>
        <dbReference type="ARBA" id="ARBA00022670"/>
    </source>
</evidence>
<dbReference type="SUPFAM" id="SSF54001">
    <property type="entry name" value="Cysteine proteinases"/>
    <property type="match status" value="1"/>
</dbReference>
<comment type="similarity">
    <text evidence="1">Belongs to the peptidase C40 family.</text>
</comment>
<dbReference type="KEGG" id="ptkz:JDV02_002010"/>
<dbReference type="EMBL" id="CP086355">
    <property type="protein sequence ID" value="UNI15480.1"/>
    <property type="molecule type" value="Genomic_DNA"/>
</dbReference>
<evidence type="ECO:0000313" key="6">
    <source>
        <dbReference type="EMBL" id="UNI15480.1"/>
    </source>
</evidence>
<protein>
    <submittedName>
        <fullName evidence="6">Gamma-D-glutamyl-L-lysine dipeptidyl-peptidase</fullName>
        <ecNumber evidence="6">3.4.14.13</ecNumber>
    </submittedName>
</protein>
<dbReference type="PROSITE" id="PS51935">
    <property type="entry name" value="NLPC_P60"/>
    <property type="match status" value="1"/>
</dbReference>
<dbReference type="Gene3D" id="2.30.30.40">
    <property type="entry name" value="SH3 Domains"/>
    <property type="match status" value="2"/>
</dbReference>